<feature type="coiled-coil region" evidence="1">
    <location>
        <begin position="336"/>
        <end position="390"/>
    </location>
</feature>
<feature type="coiled-coil region" evidence="1">
    <location>
        <begin position="27"/>
        <end position="199"/>
    </location>
</feature>
<name>A0A078ASD2_STYLE</name>
<dbReference type="Proteomes" id="UP000039865">
    <property type="component" value="Unassembled WGS sequence"/>
</dbReference>
<feature type="region of interest" description="Disordered" evidence="2">
    <location>
        <begin position="665"/>
        <end position="735"/>
    </location>
</feature>
<reference evidence="3 4" key="1">
    <citation type="submission" date="2014-06" db="EMBL/GenBank/DDBJ databases">
        <authorList>
            <person name="Swart Estienne"/>
        </authorList>
    </citation>
    <scope>NUCLEOTIDE SEQUENCE [LARGE SCALE GENOMIC DNA]</scope>
    <source>
        <strain evidence="3 4">130c</strain>
    </source>
</reference>
<evidence type="ECO:0000256" key="2">
    <source>
        <dbReference type="SAM" id="MobiDB-lite"/>
    </source>
</evidence>
<keyword evidence="1" id="KW-0175">Coiled coil</keyword>
<dbReference type="SUPFAM" id="SSF143575">
    <property type="entry name" value="GAS2 domain-like"/>
    <property type="match status" value="1"/>
</dbReference>
<organism evidence="3 4">
    <name type="scientific">Stylonychia lemnae</name>
    <name type="common">Ciliate</name>
    <dbReference type="NCBI Taxonomy" id="5949"/>
    <lineage>
        <taxon>Eukaryota</taxon>
        <taxon>Sar</taxon>
        <taxon>Alveolata</taxon>
        <taxon>Ciliophora</taxon>
        <taxon>Intramacronucleata</taxon>
        <taxon>Spirotrichea</taxon>
        <taxon>Stichotrichia</taxon>
        <taxon>Sporadotrichida</taxon>
        <taxon>Oxytrichidae</taxon>
        <taxon>Stylonychinae</taxon>
        <taxon>Stylonychia</taxon>
    </lineage>
</organism>
<dbReference type="Gene3D" id="3.30.920.20">
    <property type="entry name" value="Gas2-like domain"/>
    <property type="match status" value="1"/>
</dbReference>
<evidence type="ECO:0000313" key="3">
    <source>
        <dbReference type="EMBL" id="CDW83803.1"/>
    </source>
</evidence>
<feature type="compositionally biased region" description="Basic and acidic residues" evidence="2">
    <location>
        <begin position="678"/>
        <end position="693"/>
    </location>
</feature>
<dbReference type="GO" id="GO:0008017">
    <property type="term" value="F:microtubule binding"/>
    <property type="evidence" value="ECO:0007669"/>
    <property type="project" value="InterPro"/>
</dbReference>
<feature type="region of interest" description="Disordered" evidence="2">
    <location>
        <begin position="485"/>
        <end position="550"/>
    </location>
</feature>
<dbReference type="AlphaFoldDB" id="A0A078ASD2"/>
<feature type="compositionally biased region" description="Acidic residues" evidence="2">
    <location>
        <begin position="490"/>
        <end position="506"/>
    </location>
</feature>
<dbReference type="InParanoid" id="A0A078ASD2"/>
<feature type="compositionally biased region" description="Polar residues" evidence="2">
    <location>
        <begin position="712"/>
        <end position="724"/>
    </location>
</feature>
<feature type="compositionally biased region" description="Basic and acidic residues" evidence="2">
    <location>
        <begin position="534"/>
        <end position="550"/>
    </location>
</feature>
<dbReference type="InterPro" id="IPR036534">
    <property type="entry name" value="GAR_dom_sf"/>
</dbReference>
<feature type="compositionally biased region" description="Basic and acidic residues" evidence="2">
    <location>
        <begin position="725"/>
        <end position="735"/>
    </location>
</feature>
<protein>
    <submittedName>
        <fullName evidence="3">Gas2 domain containing protein</fullName>
    </submittedName>
</protein>
<dbReference type="EMBL" id="CCKQ01012199">
    <property type="protein sequence ID" value="CDW83803.1"/>
    <property type="molecule type" value="Genomic_DNA"/>
</dbReference>
<feature type="coiled-coil region" evidence="1">
    <location>
        <begin position="230"/>
        <end position="300"/>
    </location>
</feature>
<dbReference type="OrthoDB" id="298720at2759"/>
<accession>A0A078ASD2</accession>
<feature type="compositionally biased region" description="Acidic residues" evidence="2">
    <location>
        <begin position="514"/>
        <end position="533"/>
    </location>
</feature>
<proteinExistence type="predicted"/>
<evidence type="ECO:0000256" key="1">
    <source>
        <dbReference type="SAM" id="Coils"/>
    </source>
</evidence>
<evidence type="ECO:0000313" key="4">
    <source>
        <dbReference type="Proteomes" id="UP000039865"/>
    </source>
</evidence>
<sequence>MGCFCSKSKDLAQGIDPSLQPIQRKRTQEEDDLLKSLQIQLKIMENKIKLTLDALNDFQISQVDQEIKSLDSKTQEKENDSYKNAIELLQKLKRDCQDIANQMNDVRNLKSKQLGRLQDIEEGEPGAADTIQKLREIEQNIKVLNDKITQLENALNQLKDLLASYKDSSGLIQKINDALNLLENELPQIRQSIDKLNQMLKPIEILIQDGIHDNQNYDKASYEKDGRQALVKSEGQIQNLNKNIQNLEQQVKECVQNRDAETSRQGKAEPADLAKLFGKVQDIQKNRDQCKSEFDKIKKDFKEIRGIFGELSLLSITQSQLDLIKKEVDYNSNQLNKDTERKLQHVHQELISFQQELKKQNLAAATYEEITKLALQSKQLSNLVKEAQQEVALCRLQNIQQLLHEESTKLNEDIQNLLEVYHRLPELEKSKVDEAQQNLIQVKQSSEALAMKAKNSNETDVINQVHSQYEKLIRDIRETANKCSSVEIPPELEEVQEEEVQQEEEPPVQQEEVVIQEEPIETQTFEVEDNTPLEEEKSPEKNNHSSPVIDKKFNNQVDQMIYEFQLKSGTDLIFKKVSDGSYIIGTRKVSAKVLNGILLLRVGGGFMDVDSFIKQYGEQELAKQHRQEATQQQQMRASMDSLSSAKSAASKIKVRVKGRNSTASKKSIIDQVLSQKSAQREDSVFESSPEHNHTQPGEYEISLADDDDVDESQGSTSINDSTQQESHRVSPDHMK</sequence>
<feature type="region of interest" description="Disordered" evidence="2">
    <location>
        <begin position="623"/>
        <end position="644"/>
    </location>
</feature>
<gene>
    <name evidence="3" type="primary">Contig12534.g13375</name>
    <name evidence="3" type="ORF">STYLEM_12853</name>
</gene>
<keyword evidence="4" id="KW-1185">Reference proteome</keyword>